<gene>
    <name evidence="9" type="ORF">QBC42DRAFT_308682</name>
</gene>
<dbReference type="EMBL" id="MU865073">
    <property type="protein sequence ID" value="KAK4458337.1"/>
    <property type="molecule type" value="Genomic_DNA"/>
</dbReference>
<comment type="subcellular location">
    <subcellularLocation>
        <location evidence="1">Membrane</location>
        <topology evidence="1">Multi-pass membrane protein</topology>
    </subcellularLocation>
</comment>
<comment type="similarity">
    <text evidence="5">Belongs to the SAT4 family.</text>
</comment>
<feature type="region of interest" description="Disordered" evidence="6">
    <location>
        <begin position="278"/>
        <end position="317"/>
    </location>
</feature>
<keyword evidence="4 7" id="KW-0472">Membrane</keyword>
<evidence type="ECO:0000256" key="5">
    <source>
        <dbReference type="ARBA" id="ARBA00038359"/>
    </source>
</evidence>
<proteinExistence type="inferred from homology"/>
<feature type="transmembrane region" description="Helical" evidence="7">
    <location>
        <begin position="166"/>
        <end position="187"/>
    </location>
</feature>
<feature type="compositionally biased region" description="Basic and acidic residues" evidence="6">
    <location>
        <begin position="307"/>
        <end position="317"/>
    </location>
</feature>
<feature type="compositionally biased region" description="Polar residues" evidence="6">
    <location>
        <begin position="296"/>
        <end position="306"/>
    </location>
</feature>
<comment type="caution">
    <text evidence="9">The sequence shown here is derived from an EMBL/GenBank/DDBJ whole genome shotgun (WGS) entry which is preliminary data.</text>
</comment>
<feature type="transmembrane region" description="Helical" evidence="7">
    <location>
        <begin position="44"/>
        <end position="65"/>
    </location>
</feature>
<reference evidence="9" key="1">
    <citation type="journal article" date="2023" name="Mol. Phylogenet. Evol.">
        <title>Genome-scale phylogeny and comparative genomics of the fungal order Sordariales.</title>
        <authorList>
            <person name="Hensen N."/>
            <person name="Bonometti L."/>
            <person name="Westerberg I."/>
            <person name="Brannstrom I.O."/>
            <person name="Guillou S."/>
            <person name="Cros-Aarteil S."/>
            <person name="Calhoun S."/>
            <person name="Haridas S."/>
            <person name="Kuo A."/>
            <person name="Mondo S."/>
            <person name="Pangilinan J."/>
            <person name="Riley R."/>
            <person name="LaButti K."/>
            <person name="Andreopoulos B."/>
            <person name="Lipzen A."/>
            <person name="Chen C."/>
            <person name="Yan M."/>
            <person name="Daum C."/>
            <person name="Ng V."/>
            <person name="Clum A."/>
            <person name="Steindorff A."/>
            <person name="Ohm R.A."/>
            <person name="Martin F."/>
            <person name="Silar P."/>
            <person name="Natvig D.O."/>
            <person name="Lalanne C."/>
            <person name="Gautier V."/>
            <person name="Ament-Velasquez S.L."/>
            <person name="Kruys A."/>
            <person name="Hutchinson M.I."/>
            <person name="Powell A.J."/>
            <person name="Barry K."/>
            <person name="Miller A.N."/>
            <person name="Grigoriev I.V."/>
            <person name="Debuchy R."/>
            <person name="Gladieux P."/>
            <person name="Hiltunen Thoren M."/>
            <person name="Johannesson H."/>
        </authorList>
    </citation>
    <scope>NUCLEOTIDE SEQUENCE</scope>
    <source>
        <strain evidence="9">PSN324</strain>
    </source>
</reference>
<evidence type="ECO:0000256" key="1">
    <source>
        <dbReference type="ARBA" id="ARBA00004141"/>
    </source>
</evidence>
<evidence type="ECO:0000256" key="4">
    <source>
        <dbReference type="ARBA" id="ARBA00023136"/>
    </source>
</evidence>
<feature type="transmembrane region" description="Helical" evidence="7">
    <location>
        <begin position="199"/>
        <end position="221"/>
    </location>
</feature>
<dbReference type="AlphaFoldDB" id="A0AAV9HCP3"/>
<feature type="transmembrane region" description="Helical" evidence="7">
    <location>
        <begin position="86"/>
        <end position="109"/>
    </location>
</feature>
<dbReference type="PANTHER" id="PTHR33048:SF47">
    <property type="entry name" value="INTEGRAL MEMBRANE PROTEIN-RELATED"/>
    <property type="match status" value="1"/>
</dbReference>
<dbReference type="Pfam" id="PF20684">
    <property type="entry name" value="Fung_rhodopsin"/>
    <property type="match status" value="1"/>
</dbReference>
<evidence type="ECO:0000256" key="3">
    <source>
        <dbReference type="ARBA" id="ARBA00022989"/>
    </source>
</evidence>
<accession>A0AAV9HCP3</accession>
<sequence>MEWEERGTKLVATATALVLVAALAVALRFVSRGYLHRVLGLTDWVLALTLLFSVGNTISIAIHVSNGLGYDMHDLTLPQIKSFFKVLWFSILVGTISNFLTKLSVLLLYLDIFVLPKMRTITGIVMAIVAAYGIYTIVSQIFFCVPIRAFWDKSVRGKCLPGSYKLFADAGLNITLDILIFCLPFPFLNLVSLPRKQKLWLHLVFALGFLVCIVSIVRLVVFARSFMSRGNEFDGGISVTYLTTIEMNVAIIAACMPTYKPLIKRFCPSLLTPSPEENPEGCQGHYGVLERPSHPPTISSAPSRQRQGPDTEELHVL</sequence>
<organism evidence="9 10">
    <name type="scientific">Cladorrhinum samala</name>
    <dbReference type="NCBI Taxonomy" id="585594"/>
    <lineage>
        <taxon>Eukaryota</taxon>
        <taxon>Fungi</taxon>
        <taxon>Dikarya</taxon>
        <taxon>Ascomycota</taxon>
        <taxon>Pezizomycotina</taxon>
        <taxon>Sordariomycetes</taxon>
        <taxon>Sordariomycetidae</taxon>
        <taxon>Sordariales</taxon>
        <taxon>Podosporaceae</taxon>
        <taxon>Cladorrhinum</taxon>
    </lineage>
</organism>
<name>A0AAV9HCP3_9PEZI</name>
<keyword evidence="10" id="KW-1185">Reference proteome</keyword>
<feature type="domain" description="Rhodopsin" evidence="8">
    <location>
        <begin position="27"/>
        <end position="265"/>
    </location>
</feature>
<evidence type="ECO:0000259" key="8">
    <source>
        <dbReference type="Pfam" id="PF20684"/>
    </source>
</evidence>
<evidence type="ECO:0000256" key="6">
    <source>
        <dbReference type="SAM" id="MobiDB-lite"/>
    </source>
</evidence>
<feature type="transmembrane region" description="Helical" evidence="7">
    <location>
        <begin position="121"/>
        <end position="145"/>
    </location>
</feature>
<evidence type="ECO:0000256" key="7">
    <source>
        <dbReference type="SAM" id="Phobius"/>
    </source>
</evidence>
<evidence type="ECO:0000313" key="9">
    <source>
        <dbReference type="EMBL" id="KAK4458337.1"/>
    </source>
</evidence>
<keyword evidence="2 7" id="KW-0812">Transmembrane</keyword>
<dbReference type="InterPro" id="IPR052337">
    <property type="entry name" value="SAT4-like"/>
</dbReference>
<reference evidence="9" key="2">
    <citation type="submission" date="2023-06" db="EMBL/GenBank/DDBJ databases">
        <authorList>
            <consortium name="Lawrence Berkeley National Laboratory"/>
            <person name="Mondo S.J."/>
            <person name="Hensen N."/>
            <person name="Bonometti L."/>
            <person name="Westerberg I."/>
            <person name="Brannstrom I.O."/>
            <person name="Guillou S."/>
            <person name="Cros-Aarteil S."/>
            <person name="Calhoun S."/>
            <person name="Haridas S."/>
            <person name="Kuo A."/>
            <person name="Pangilinan J."/>
            <person name="Riley R."/>
            <person name="Labutti K."/>
            <person name="Andreopoulos B."/>
            <person name="Lipzen A."/>
            <person name="Chen C."/>
            <person name="Yanf M."/>
            <person name="Daum C."/>
            <person name="Ng V."/>
            <person name="Clum A."/>
            <person name="Steindorff A."/>
            <person name="Ohm R."/>
            <person name="Martin F."/>
            <person name="Silar P."/>
            <person name="Natvig D."/>
            <person name="Lalanne C."/>
            <person name="Gautier V."/>
            <person name="Ament-Velasquez S.L."/>
            <person name="Kruys A."/>
            <person name="Hutchinson M.I."/>
            <person name="Powell A.J."/>
            <person name="Barry K."/>
            <person name="Miller A.N."/>
            <person name="Grigoriev I.V."/>
            <person name="Debuchy R."/>
            <person name="Gladieux P."/>
            <person name="Thoren M.H."/>
            <person name="Johannesson H."/>
        </authorList>
    </citation>
    <scope>NUCLEOTIDE SEQUENCE</scope>
    <source>
        <strain evidence="9">PSN324</strain>
    </source>
</reference>
<dbReference type="InterPro" id="IPR049326">
    <property type="entry name" value="Rhodopsin_dom_fungi"/>
</dbReference>
<dbReference type="PANTHER" id="PTHR33048">
    <property type="entry name" value="PTH11-LIKE INTEGRAL MEMBRANE PROTEIN (AFU_ORTHOLOGUE AFUA_5G11245)"/>
    <property type="match status" value="1"/>
</dbReference>
<dbReference type="GO" id="GO:0016020">
    <property type="term" value="C:membrane"/>
    <property type="evidence" value="ECO:0007669"/>
    <property type="project" value="UniProtKB-SubCell"/>
</dbReference>
<evidence type="ECO:0000313" key="10">
    <source>
        <dbReference type="Proteomes" id="UP001321749"/>
    </source>
</evidence>
<evidence type="ECO:0000256" key="2">
    <source>
        <dbReference type="ARBA" id="ARBA00022692"/>
    </source>
</evidence>
<dbReference type="Proteomes" id="UP001321749">
    <property type="component" value="Unassembled WGS sequence"/>
</dbReference>
<keyword evidence="3 7" id="KW-1133">Transmembrane helix</keyword>
<protein>
    <recommendedName>
        <fullName evidence="8">Rhodopsin domain-containing protein</fullName>
    </recommendedName>
</protein>